<evidence type="ECO:0000256" key="3">
    <source>
        <dbReference type="SAM" id="SignalP"/>
    </source>
</evidence>
<dbReference type="GO" id="GO:0046872">
    <property type="term" value="F:metal ion binding"/>
    <property type="evidence" value="ECO:0007669"/>
    <property type="project" value="UniProtKB-KW"/>
</dbReference>
<evidence type="ECO:0000313" key="5">
    <source>
        <dbReference type="EMBL" id="KRG41589.1"/>
    </source>
</evidence>
<keyword evidence="3" id="KW-0732">Signal</keyword>
<reference evidence="5 6" key="1">
    <citation type="submission" date="2015-10" db="EMBL/GenBank/DDBJ databases">
        <title>Genome sequencing and analysis of members of genus Stenotrophomonas.</title>
        <authorList>
            <person name="Patil P.P."/>
            <person name="Midha S."/>
            <person name="Patil P.B."/>
        </authorList>
    </citation>
    <scope>NUCLEOTIDE SEQUENCE [LARGE SCALE GENOMIC DNA]</scope>
    <source>
        <strain evidence="5 6">JCM 9942</strain>
    </source>
</reference>
<accession>A0A0R0A9P7</accession>
<dbReference type="PANTHER" id="PTHR10587:SF133">
    <property type="entry name" value="CHITIN DEACETYLASE 1-RELATED"/>
    <property type="match status" value="1"/>
</dbReference>
<dbReference type="GO" id="GO:0016810">
    <property type="term" value="F:hydrolase activity, acting on carbon-nitrogen (but not peptide) bonds"/>
    <property type="evidence" value="ECO:0007669"/>
    <property type="project" value="InterPro"/>
</dbReference>
<dbReference type="GO" id="GO:0016020">
    <property type="term" value="C:membrane"/>
    <property type="evidence" value="ECO:0007669"/>
    <property type="project" value="TreeGrafter"/>
</dbReference>
<dbReference type="InterPro" id="IPR050248">
    <property type="entry name" value="Polysacc_deacetylase_ArnD"/>
</dbReference>
<proteinExistence type="predicted"/>
<organism evidence="5 6">
    <name type="scientific">Stenotrophomonas pictorum JCM 9942</name>
    <dbReference type="NCBI Taxonomy" id="1236960"/>
    <lineage>
        <taxon>Bacteria</taxon>
        <taxon>Pseudomonadati</taxon>
        <taxon>Pseudomonadota</taxon>
        <taxon>Gammaproteobacteria</taxon>
        <taxon>Lysobacterales</taxon>
        <taxon>Lysobacteraceae</taxon>
        <taxon>Stenotrophomonas</taxon>
    </lineage>
</organism>
<evidence type="ECO:0000256" key="1">
    <source>
        <dbReference type="ARBA" id="ARBA00022723"/>
    </source>
</evidence>
<dbReference type="SUPFAM" id="SSF88713">
    <property type="entry name" value="Glycoside hydrolase/deacetylase"/>
    <property type="match status" value="1"/>
</dbReference>
<evidence type="ECO:0000256" key="2">
    <source>
        <dbReference type="ARBA" id="ARBA00022801"/>
    </source>
</evidence>
<dbReference type="AlphaFoldDB" id="A0A0R0A9P7"/>
<feature type="signal peptide" evidence="3">
    <location>
        <begin position="1"/>
        <end position="22"/>
    </location>
</feature>
<keyword evidence="1" id="KW-0479">Metal-binding</keyword>
<comment type="caution">
    <text evidence="5">The sequence shown here is derived from an EMBL/GenBank/DDBJ whole genome shotgun (WGS) entry which is preliminary data.</text>
</comment>
<dbReference type="PANTHER" id="PTHR10587">
    <property type="entry name" value="GLYCOSYL TRANSFERASE-RELATED"/>
    <property type="match status" value="1"/>
</dbReference>
<dbReference type="Gene3D" id="3.20.20.370">
    <property type="entry name" value="Glycoside hydrolase/deacetylase"/>
    <property type="match status" value="1"/>
</dbReference>
<dbReference type="GO" id="GO:0005975">
    <property type="term" value="P:carbohydrate metabolic process"/>
    <property type="evidence" value="ECO:0007669"/>
    <property type="project" value="InterPro"/>
</dbReference>
<dbReference type="InterPro" id="IPR011330">
    <property type="entry name" value="Glyco_hydro/deAcase_b/a-brl"/>
</dbReference>
<keyword evidence="6" id="KW-1185">Reference proteome</keyword>
<name>A0A0R0A9P7_9GAMM</name>
<evidence type="ECO:0000313" key="6">
    <source>
        <dbReference type="Proteomes" id="UP000050836"/>
    </source>
</evidence>
<protein>
    <submittedName>
        <fullName evidence="5">Polysaccharide deacetylase</fullName>
    </submittedName>
</protein>
<feature type="domain" description="NodB homology" evidence="4">
    <location>
        <begin position="23"/>
        <end position="139"/>
    </location>
</feature>
<dbReference type="RefSeq" id="WP_054657022.1">
    <property type="nucleotide sequence ID" value="NZ_BAZI01000008.1"/>
</dbReference>
<dbReference type="EMBL" id="LLXS01000025">
    <property type="protein sequence ID" value="KRG41589.1"/>
    <property type="molecule type" value="Genomic_DNA"/>
</dbReference>
<dbReference type="Proteomes" id="UP000050836">
    <property type="component" value="Unassembled WGS sequence"/>
</dbReference>
<keyword evidence="2" id="KW-0378">Hydrolase</keyword>
<dbReference type="InterPro" id="IPR002509">
    <property type="entry name" value="NODB_dom"/>
</dbReference>
<feature type="chain" id="PRO_5006390460" evidence="3">
    <location>
        <begin position="23"/>
        <end position="303"/>
    </location>
</feature>
<dbReference type="OrthoDB" id="115239at2"/>
<gene>
    <name evidence="5" type="ORF">ARC78_10995</name>
</gene>
<sequence length="303" mass="33016">MPLLLRILKLLTLSAAFLMAGAQQLGLTFDDGLNPDTEPHAPRWSAQILAGLRQAELTAMAFPSLARTGEGQGLALIRQWAEAGHAIGNHTASHRSLSLPSITLAGFIADVDRTDAVFGSYPNRVPLLRFPYLKEGNSVERRDGMRAWMQAHGYRAAPVSIDASDGYYDQVYAAHIAKGDTDRASRVKRAYIQHLLDRASYYEALAVTTLGRSPAHVLRLHTNQINADALGEIVAAFRARDWTLVNPCIAFDDPLYARQPETLPAGETIVWALARQAGHAGLRYPAEDSTDEAPVLCAQGLLP</sequence>
<dbReference type="Pfam" id="PF01522">
    <property type="entry name" value="Polysacc_deac_1"/>
    <property type="match status" value="1"/>
</dbReference>
<evidence type="ECO:0000259" key="4">
    <source>
        <dbReference type="Pfam" id="PF01522"/>
    </source>
</evidence>